<organism evidence="2 3">
    <name type="scientific">Orbilia javanica</name>
    <dbReference type="NCBI Taxonomy" id="47235"/>
    <lineage>
        <taxon>Eukaryota</taxon>
        <taxon>Fungi</taxon>
        <taxon>Dikarya</taxon>
        <taxon>Ascomycota</taxon>
        <taxon>Pezizomycotina</taxon>
        <taxon>Orbiliomycetes</taxon>
        <taxon>Orbiliales</taxon>
        <taxon>Orbiliaceae</taxon>
        <taxon>Orbilia</taxon>
    </lineage>
</organism>
<feature type="compositionally biased region" description="Polar residues" evidence="1">
    <location>
        <begin position="18"/>
        <end position="50"/>
    </location>
</feature>
<dbReference type="EMBL" id="JAVHNR010000001">
    <property type="protein sequence ID" value="KAK6356160.1"/>
    <property type="molecule type" value="Genomic_DNA"/>
</dbReference>
<comment type="caution">
    <text evidence="2">The sequence shown here is derived from an EMBL/GenBank/DDBJ whole genome shotgun (WGS) entry which is preliminary data.</text>
</comment>
<evidence type="ECO:0000256" key="1">
    <source>
        <dbReference type="SAM" id="MobiDB-lite"/>
    </source>
</evidence>
<accession>A0AAN8RGH1</accession>
<feature type="region of interest" description="Disordered" evidence="1">
    <location>
        <begin position="1"/>
        <end position="129"/>
    </location>
</feature>
<keyword evidence="3" id="KW-1185">Reference proteome</keyword>
<proteinExistence type="predicted"/>
<feature type="compositionally biased region" description="Basic residues" evidence="1">
    <location>
        <begin position="86"/>
        <end position="97"/>
    </location>
</feature>
<reference evidence="2 3" key="1">
    <citation type="submission" date="2019-10" db="EMBL/GenBank/DDBJ databases">
        <authorList>
            <person name="Palmer J.M."/>
        </authorList>
    </citation>
    <scope>NUCLEOTIDE SEQUENCE [LARGE SCALE GENOMIC DNA]</scope>
    <source>
        <strain evidence="2 3">TWF718</strain>
    </source>
</reference>
<name>A0AAN8RGH1_9PEZI</name>
<evidence type="ECO:0000313" key="2">
    <source>
        <dbReference type="EMBL" id="KAK6356160.1"/>
    </source>
</evidence>
<evidence type="ECO:0000313" key="3">
    <source>
        <dbReference type="Proteomes" id="UP001313282"/>
    </source>
</evidence>
<protein>
    <submittedName>
        <fullName evidence="2">Uncharacterized protein</fullName>
    </submittedName>
</protein>
<feature type="compositionally biased region" description="Basic and acidic residues" evidence="1">
    <location>
        <begin position="98"/>
        <end position="129"/>
    </location>
</feature>
<dbReference type="Proteomes" id="UP001313282">
    <property type="component" value="Unassembled WGS sequence"/>
</dbReference>
<dbReference type="AlphaFoldDB" id="A0AAN8RGH1"/>
<gene>
    <name evidence="2" type="ORF">TWF718_000532</name>
</gene>
<sequence>MNTTSSPTRYPTAPPSGSFDNRPSSPDSQWPSQEGASENHTRTTWTNHPASPSAGKSKGEKVLDNSIKAANWVIWGDIGGKEERERKKREKKEKKERKKEGKDDGTEEKKKKKEDPLKQKRRDDDGVEHDWLMELLQAIA</sequence>